<organism evidence="1 2">
    <name type="scientific">Halomarina oriensis</name>
    <dbReference type="NCBI Taxonomy" id="671145"/>
    <lineage>
        <taxon>Archaea</taxon>
        <taxon>Methanobacteriati</taxon>
        <taxon>Methanobacteriota</taxon>
        <taxon>Stenosarchaea group</taxon>
        <taxon>Halobacteria</taxon>
        <taxon>Halobacteriales</taxon>
        <taxon>Natronomonadaceae</taxon>
        <taxon>Halomarina</taxon>
    </lineage>
</organism>
<name>A0A6B0GL96_9EURY</name>
<accession>A0A6B0GL96</accession>
<dbReference type="OrthoDB" id="386712at2157"/>
<sequence>MEADKVYRPTITSGNFQAGDIKKNWVYASDSPIGPAYHFQAKTWITAPFGTTVYLNSKMKANAASGRAKSYTGAYWPYPAWATAWLDSN</sequence>
<dbReference type="AlphaFoldDB" id="A0A6B0GL96"/>
<evidence type="ECO:0000313" key="1">
    <source>
        <dbReference type="EMBL" id="MWG35410.1"/>
    </source>
</evidence>
<dbReference type="Proteomes" id="UP000451471">
    <property type="component" value="Unassembled WGS sequence"/>
</dbReference>
<protein>
    <submittedName>
        <fullName evidence="1">Uncharacterized protein</fullName>
    </submittedName>
</protein>
<dbReference type="RefSeq" id="WP_158205091.1">
    <property type="nucleotide sequence ID" value="NZ_WSZK01000023.1"/>
</dbReference>
<comment type="caution">
    <text evidence="1">The sequence shown here is derived from an EMBL/GenBank/DDBJ whole genome shotgun (WGS) entry which is preliminary data.</text>
</comment>
<reference evidence="1 2" key="1">
    <citation type="submission" date="2019-12" db="EMBL/GenBank/DDBJ databases">
        <title>Halocatena pleomorpha gen. nov. sp. nov., an extremely halophilic archaeon of family Halobacteriaceae isolated from saltpan soil.</title>
        <authorList>
            <person name="Pal Y."/>
            <person name="Verma A."/>
            <person name="Krishnamurthi S."/>
            <person name="Kumar P."/>
        </authorList>
    </citation>
    <scope>NUCLEOTIDE SEQUENCE [LARGE SCALE GENOMIC DNA]</scope>
    <source>
        <strain evidence="1 2">JCM 16495</strain>
    </source>
</reference>
<dbReference type="EMBL" id="WSZK01000023">
    <property type="protein sequence ID" value="MWG35410.1"/>
    <property type="molecule type" value="Genomic_DNA"/>
</dbReference>
<evidence type="ECO:0000313" key="2">
    <source>
        <dbReference type="Proteomes" id="UP000451471"/>
    </source>
</evidence>
<proteinExistence type="predicted"/>
<gene>
    <name evidence="1" type="ORF">GQS65_13100</name>
</gene>
<keyword evidence="2" id="KW-1185">Reference proteome</keyword>